<feature type="transmembrane region" description="Helical" evidence="2">
    <location>
        <begin position="73"/>
        <end position="94"/>
    </location>
</feature>
<dbReference type="AlphaFoldDB" id="A0A2T0U6Z5"/>
<dbReference type="OrthoDB" id="9807209at2"/>
<keyword evidence="2" id="KW-0812">Transmembrane</keyword>
<dbReference type="GO" id="GO:0009103">
    <property type="term" value="P:lipopolysaccharide biosynthetic process"/>
    <property type="evidence" value="ECO:0007669"/>
    <property type="project" value="TreeGrafter"/>
</dbReference>
<dbReference type="PANTHER" id="PTHR46401">
    <property type="entry name" value="GLYCOSYLTRANSFERASE WBBK-RELATED"/>
    <property type="match status" value="1"/>
</dbReference>
<keyword evidence="4" id="KW-1185">Reference proteome</keyword>
<dbReference type="SUPFAM" id="SSF53756">
    <property type="entry name" value="UDP-Glycosyltransferase/glycogen phosphorylase"/>
    <property type="match status" value="1"/>
</dbReference>
<gene>
    <name evidence="3" type="ORF">B0I27_103132</name>
</gene>
<dbReference type="Pfam" id="PF13692">
    <property type="entry name" value="Glyco_trans_1_4"/>
    <property type="match status" value="1"/>
</dbReference>
<comment type="caution">
    <text evidence="3">The sequence shown here is derived from an EMBL/GenBank/DDBJ whole genome shotgun (WGS) entry which is preliminary data.</text>
</comment>
<evidence type="ECO:0000256" key="2">
    <source>
        <dbReference type="SAM" id="Phobius"/>
    </source>
</evidence>
<organism evidence="3 4">
    <name type="scientific">Arcticibacter pallidicorallinus</name>
    <dbReference type="NCBI Taxonomy" id="1259464"/>
    <lineage>
        <taxon>Bacteria</taxon>
        <taxon>Pseudomonadati</taxon>
        <taxon>Bacteroidota</taxon>
        <taxon>Sphingobacteriia</taxon>
        <taxon>Sphingobacteriales</taxon>
        <taxon>Sphingobacteriaceae</taxon>
        <taxon>Arcticibacter</taxon>
    </lineage>
</organism>
<reference evidence="3 4" key="1">
    <citation type="submission" date="2018-03" db="EMBL/GenBank/DDBJ databases">
        <title>Genomic Encyclopedia of Type Strains, Phase III (KMG-III): the genomes of soil and plant-associated and newly described type strains.</title>
        <authorList>
            <person name="Whitman W."/>
        </authorList>
    </citation>
    <scope>NUCLEOTIDE SEQUENCE [LARGE SCALE GENOMIC DNA]</scope>
    <source>
        <strain evidence="3 4">CGMCC 1.9313</strain>
    </source>
</reference>
<proteinExistence type="predicted"/>
<dbReference type="CDD" id="cd03801">
    <property type="entry name" value="GT4_PimA-like"/>
    <property type="match status" value="1"/>
</dbReference>
<protein>
    <submittedName>
        <fullName evidence="3">Glycosyltransferase involved in cell wall biosynthesis</fullName>
    </submittedName>
</protein>
<dbReference type="GO" id="GO:0016757">
    <property type="term" value="F:glycosyltransferase activity"/>
    <property type="evidence" value="ECO:0007669"/>
    <property type="project" value="TreeGrafter"/>
</dbReference>
<keyword evidence="2" id="KW-1133">Transmembrane helix</keyword>
<evidence type="ECO:0000256" key="1">
    <source>
        <dbReference type="ARBA" id="ARBA00022679"/>
    </source>
</evidence>
<dbReference type="Gene3D" id="3.40.50.2000">
    <property type="entry name" value="Glycogen Phosphorylase B"/>
    <property type="match status" value="1"/>
</dbReference>
<accession>A0A2T0U6Z5</accession>
<sequence>MNKKKCLLLVSRIPFPPIGGDRLKSYNMIKVLSERYSIQLIIITDERMSSDARDFITRNCDSYKIFVRSRMRFAINVLAALFFTSTPLQVRYYYFPEVKQKLNLMFSSVDFAIVNLVRLVPYVEGFSKPIFLDIVDSIGLNYLSSRKKVSSWFWKLIYRIEIKRLLTYEKECVKSLRNTFFVNYDECKYYSKFGSTRWIPNGVNNALFSYVYKEDQYMNSVAFFGKMDYQPNIDAVLWFVNHVLGELPEMSFYIIGSNPVEKVLSLQSKFANIHVTGYLDDPYRVLNSCALVVSPMQTGGGIQNKILESMALGKVNLLTTKAASPIQGAIEGIHYLLADTPELMKAHITQVMNDRAGYEHIGENAKKLMMELYTWENYKTKLYSMLEENYI</sequence>
<evidence type="ECO:0000313" key="4">
    <source>
        <dbReference type="Proteomes" id="UP000238034"/>
    </source>
</evidence>
<keyword evidence="2" id="KW-0472">Membrane</keyword>
<dbReference type="EMBL" id="PVTH01000003">
    <property type="protein sequence ID" value="PRY53662.1"/>
    <property type="molecule type" value="Genomic_DNA"/>
</dbReference>
<dbReference type="Proteomes" id="UP000238034">
    <property type="component" value="Unassembled WGS sequence"/>
</dbReference>
<name>A0A2T0U6Z5_9SPHI</name>
<evidence type="ECO:0000313" key="3">
    <source>
        <dbReference type="EMBL" id="PRY53662.1"/>
    </source>
</evidence>
<dbReference type="PANTHER" id="PTHR46401:SF2">
    <property type="entry name" value="GLYCOSYLTRANSFERASE WBBK-RELATED"/>
    <property type="match status" value="1"/>
</dbReference>
<keyword evidence="1 3" id="KW-0808">Transferase</keyword>